<dbReference type="RefSeq" id="WP_164032065.1">
    <property type="nucleotide sequence ID" value="NZ_JAABOQ010000004.1"/>
</dbReference>
<keyword evidence="3" id="KW-1185">Reference proteome</keyword>
<proteinExistence type="predicted"/>
<feature type="transmembrane region" description="Helical" evidence="1">
    <location>
        <begin position="30"/>
        <end position="49"/>
    </location>
</feature>
<evidence type="ECO:0000313" key="3">
    <source>
        <dbReference type="Proteomes" id="UP000474296"/>
    </source>
</evidence>
<evidence type="ECO:0000313" key="2">
    <source>
        <dbReference type="EMBL" id="NER17491.1"/>
    </source>
</evidence>
<evidence type="ECO:0008006" key="4">
    <source>
        <dbReference type="Google" id="ProtNLM"/>
    </source>
</evidence>
<evidence type="ECO:0000256" key="1">
    <source>
        <dbReference type="SAM" id="Phobius"/>
    </source>
</evidence>
<organism evidence="2 3">
    <name type="scientific">Spongiivirga citrea</name>
    <dbReference type="NCBI Taxonomy" id="1481457"/>
    <lineage>
        <taxon>Bacteria</taxon>
        <taxon>Pseudomonadati</taxon>
        <taxon>Bacteroidota</taxon>
        <taxon>Flavobacteriia</taxon>
        <taxon>Flavobacteriales</taxon>
        <taxon>Flavobacteriaceae</taxon>
        <taxon>Spongiivirga</taxon>
    </lineage>
</organism>
<keyword evidence="1" id="KW-0812">Transmembrane</keyword>
<dbReference type="EMBL" id="JAABOQ010000004">
    <property type="protein sequence ID" value="NER17491.1"/>
    <property type="molecule type" value="Genomic_DNA"/>
</dbReference>
<sequence length="166" mass="19687">MLIFLVFIGLGIILLYVGSRASETSTRWFLYSFGGFVIIFVLFFIIYTMPSSIMHYYEKALTNKYGAYTKAVIVKREIEDHSYTENETLLQMLHYGIHYEFEYQGRLQKGFFYVYHQECYDKLLVGDDIPIKFLKTKPEKSFPRRIKLCNELQLDRKFCSETIEAT</sequence>
<dbReference type="AlphaFoldDB" id="A0A6M0CI05"/>
<protein>
    <recommendedName>
        <fullName evidence="4">DUF3592 domain-containing protein</fullName>
    </recommendedName>
</protein>
<dbReference type="Proteomes" id="UP000474296">
    <property type="component" value="Unassembled WGS sequence"/>
</dbReference>
<keyword evidence="1" id="KW-1133">Transmembrane helix</keyword>
<keyword evidence="1" id="KW-0472">Membrane</keyword>
<name>A0A6M0CI05_9FLAO</name>
<gene>
    <name evidence="2" type="ORF">GWK10_09735</name>
</gene>
<reference evidence="2 3" key="1">
    <citation type="submission" date="2020-01" db="EMBL/GenBank/DDBJ databases">
        <title>Spongiivirga citrea KCTC 32990T.</title>
        <authorList>
            <person name="Wang G."/>
        </authorList>
    </citation>
    <scope>NUCLEOTIDE SEQUENCE [LARGE SCALE GENOMIC DNA]</scope>
    <source>
        <strain evidence="2 3">KCTC 32990</strain>
    </source>
</reference>
<comment type="caution">
    <text evidence="2">The sequence shown here is derived from an EMBL/GenBank/DDBJ whole genome shotgun (WGS) entry which is preliminary data.</text>
</comment>
<accession>A0A6M0CI05</accession>